<feature type="transmembrane region" description="Helical" evidence="6">
    <location>
        <begin position="321"/>
        <end position="344"/>
    </location>
</feature>
<organism evidence="7 8">
    <name type="scientific">Lentinula detonsa</name>
    <dbReference type="NCBI Taxonomy" id="2804962"/>
    <lineage>
        <taxon>Eukaryota</taxon>
        <taxon>Fungi</taxon>
        <taxon>Dikarya</taxon>
        <taxon>Basidiomycota</taxon>
        <taxon>Agaricomycotina</taxon>
        <taxon>Agaricomycetes</taxon>
        <taxon>Agaricomycetidae</taxon>
        <taxon>Agaricales</taxon>
        <taxon>Marasmiineae</taxon>
        <taxon>Omphalotaceae</taxon>
        <taxon>Lentinula</taxon>
    </lineage>
</organism>
<dbReference type="Pfam" id="PF13520">
    <property type="entry name" value="AA_permease_2"/>
    <property type="match status" value="1"/>
</dbReference>
<dbReference type="EMBL" id="JANVFU010000009">
    <property type="protein sequence ID" value="KAJ3743271.1"/>
    <property type="molecule type" value="Genomic_DNA"/>
</dbReference>
<feature type="transmembrane region" description="Helical" evidence="6">
    <location>
        <begin position="169"/>
        <end position="191"/>
    </location>
</feature>
<evidence type="ECO:0000256" key="4">
    <source>
        <dbReference type="ARBA" id="ARBA00023136"/>
    </source>
</evidence>
<protein>
    <submittedName>
        <fullName evidence="7">APC amino acid permease</fullName>
    </submittedName>
</protein>
<evidence type="ECO:0000256" key="1">
    <source>
        <dbReference type="ARBA" id="ARBA00004141"/>
    </source>
</evidence>
<evidence type="ECO:0000256" key="2">
    <source>
        <dbReference type="ARBA" id="ARBA00022692"/>
    </source>
</evidence>
<dbReference type="PIRSF" id="PIRSF006060">
    <property type="entry name" value="AA_transporter"/>
    <property type="match status" value="1"/>
</dbReference>
<evidence type="ECO:0000256" key="5">
    <source>
        <dbReference type="SAM" id="MobiDB-lite"/>
    </source>
</evidence>
<gene>
    <name evidence="7" type="ORF">DFH05DRAFT_1400650</name>
</gene>
<sequence>MSQNSGSNSQSTPLLQDTANNSYSVIRKEPEDAPQDEAHQRANDEYGLYHYVSVCSRLNQKTTHIVNDNDGEAFDNVPQTKRQLGLFSAVFLVFNRVIGTGIFATPSVILRTSGSVGVALLMWFVGALIAAMGTVVYIELGTGLPRSGGEKNYLEFIYRRPQFLTTCAYSIYAVITGSAAANSVVFGEYVIHALGAQPSQFNTRFIGVFCLTFILLLHGLHSKWGVRLQNSLAMFKLVILSAIALCGILSLAGCAGFAVKTEYEVPTNFQWDKIWKGSRGDVNAFVTGLYNVIWSVSFVGYSTANYALSEVRDPVHTIKRAAPIAMSAVTMVYIFVNVAYFAVVSKNDILGSKRIVAALFFRNLFGEEMERALSVFIALSTLGNLLSGQFSQGRVVQELGREGLLPFSAFFASNKPYGAPLAGLFTQYVVSVAFVVLPPPGDAYLFMISLSSYCYALINALVSFGLLLLYTPYLQAYDWRPPFRAPTFIVLLFAISNLFLVVFPIVPPASGSRTYEHLPYWSHVVVAFSVSVVGIGYWVIWVKWLPRKKGYGLVREWVLQDDGVSRCVFRKVPS</sequence>
<dbReference type="Proteomes" id="UP001142393">
    <property type="component" value="Unassembled WGS sequence"/>
</dbReference>
<feature type="transmembrane region" description="Helical" evidence="6">
    <location>
        <begin position="233"/>
        <end position="259"/>
    </location>
</feature>
<name>A0A9W8NYP6_9AGAR</name>
<feature type="compositionally biased region" description="Basic and acidic residues" evidence="5">
    <location>
        <begin position="26"/>
        <end position="38"/>
    </location>
</feature>
<accession>A0A9W8NYP6</accession>
<comment type="subcellular location">
    <subcellularLocation>
        <location evidence="1">Membrane</location>
        <topology evidence="1">Multi-pass membrane protein</topology>
    </subcellularLocation>
</comment>
<evidence type="ECO:0000313" key="7">
    <source>
        <dbReference type="EMBL" id="KAJ3743271.1"/>
    </source>
</evidence>
<evidence type="ECO:0000256" key="3">
    <source>
        <dbReference type="ARBA" id="ARBA00022989"/>
    </source>
</evidence>
<feature type="transmembrane region" description="Helical" evidence="6">
    <location>
        <begin position="116"/>
        <end position="138"/>
    </location>
</feature>
<feature type="transmembrane region" description="Helical" evidence="6">
    <location>
        <begin position="417"/>
        <end position="437"/>
    </location>
</feature>
<dbReference type="AlphaFoldDB" id="A0A9W8NYP6"/>
<keyword evidence="3 6" id="KW-1133">Transmembrane helix</keyword>
<comment type="caution">
    <text evidence="7">The sequence shown here is derived from an EMBL/GenBank/DDBJ whole genome shotgun (WGS) entry which is preliminary data.</text>
</comment>
<reference evidence="7 8" key="1">
    <citation type="journal article" date="2023" name="Proc. Natl. Acad. Sci. U.S.A.">
        <title>A global phylogenomic analysis of the shiitake genus Lentinula.</title>
        <authorList>
            <person name="Sierra-Patev S."/>
            <person name="Min B."/>
            <person name="Naranjo-Ortiz M."/>
            <person name="Looney B."/>
            <person name="Konkel Z."/>
            <person name="Slot J.C."/>
            <person name="Sakamoto Y."/>
            <person name="Steenwyk J.L."/>
            <person name="Rokas A."/>
            <person name="Carro J."/>
            <person name="Camarero S."/>
            <person name="Ferreira P."/>
            <person name="Molpeceres G."/>
            <person name="Ruiz-Duenas F.J."/>
            <person name="Serrano A."/>
            <person name="Henrissat B."/>
            <person name="Drula E."/>
            <person name="Hughes K.W."/>
            <person name="Mata J.L."/>
            <person name="Ishikawa N.K."/>
            <person name="Vargas-Isla R."/>
            <person name="Ushijima S."/>
            <person name="Smith C.A."/>
            <person name="Donoghue J."/>
            <person name="Ahrendt S."/>
            <person name="Andreopoulos W."/>
            <person name="He G."/>
            <person name="LaButti K."/>
            <person name="Lipzen A."/>
            <person name="Ng V."/>
            <person name="Riley R."/>
            <person name="Sandor L."/>
            <person name="Barry K."/>
            <person name="Martinez A.T."/>
            <person name="Xiao Y."/>
            <person name="Gibbons J.G."/>
            <person name="Terashima K."/>
            <person name="Grigoriev I.V."/>
            <person name="Hibbett D."/>
        </authorList>
    </citation>
    <scope>NUCLEOTIDE SEQUENCE [LARGE SCALE GENOMIC DNA]</scope>
    <source>
        <strain evidence="7 8">TFB7810</strain>
    </source>
</reference>
<keyword evidence="8" id="KW-1185">Reference proteome</keyword>
<dbReference type="GO" id="GO:0015179">
    <property type="term" value="F:L-amino acid transmembrane transporter activity"/>
    <property type="evidence" value="ECO:0007669"/>
    <property type="project" value="TreeGrafter"/>
</dbReference>
<keyword evidence="4 6" id="KW-0472">Membrane</keyword>
<keyword evidence="2 6" id="KW-0812">Transmembrane</keyword>
<proteinExistence type="predicted"/>
<dbReference type="PANTHER" id="PTHR11785">
    <property type="entry name" value="AMINO ACID TRANSPORTER"/>
    <property type="match status" value="1"/>
</dbReference>
<feature type="region of interest" description="Disordered" evidence="5">
    <location>
        <begin position="1"/>
        <end position="38"/>
    </location>
</feature>
<dbReference type="GO" id="GO:0016020">
    <property type="term" value="C:membrane"/>
    <property type="evidence" value="ECO:0007669"/>
    <property type="project" value="UniProtKB-SubCell"/>
</dbReference>
<dbReference type="Gene3D" id="1.20.1740.10">
    <property type="entry name" value="Amino acid/polyamine transporter I"/>
    <property type="match status" value="1"/>
</dbReference>
<feature type="transmembrane region" description="Helical" evidence="6">
    <location>
        <begin position="203"/>
        <end position="221"/>
    </location>
</feature>
<feature type="compositionally biased region" description="Polar residues" evidence="5">
    <location>
        <begin position="1"/>
        <end position="24"/>
    </location>
</feature>
<feature type="transmembrane region" description="Helical" evidence="6">
    <location>
        <begin position="518"/>
        <end position="540"/>
    </location>
</feature>
<feature type="transmembrane region" description="Helical" evidence="6">
    <location>
        <begin position="483"/>
        <end position="506"/>
    </location>
</feature>
<dbReference type="InterPro" id="IPR002293">
    <property type="entry name" value="AA/rel_permease1"/>
</dbReference>
<feature type="transmembrane region" description="Helical" evidence="6">
    <location>
        <begin position="84"/>
        <end position="104"/>
    </location>
</feature>
<dbReference type="PANTHER" id="PTHR11785:SF498">
    <property type="entry name" value="HIGH-AFFINITY METHIONINE PERMEASE"/>
    <property type="match status" value="1"/>
</dbReference>
<dbReference type="InterPro" id="IPR050598">
    <property type="entry name" value="AminoAcid_Transporter"/>
</dbReference>
<feature type="transmembrane region" description="Helical" evidence="6">
    <location>
        <begin position="443"/>
        <end position="471"/>
    </location>
</feature>
<evidence type="ECO:0000256" key="6">
    <source>
        <dbReference type="SAM" id="Phobius"/>
    </source>
</evidence>
<evidence type="ECO:0000313" key="8">
    <source>
        <dbReference type="Proteomes" id="UP001142393"/>
    </source>
</evidence>